<dbReference type="Pfam" id="PF18978">
    <property type="entry name" value="DUF5714"/>
    <property type="match status" value="1"/>
</dbReference>
<comment type="caution">
    <text evidence="2">The sequence shown here is derived from an EMBL/GenBank/DDBJ whole genome shotgun (WGS) entry which is preliminary data.</text>
</comment>
<proteinExistence type="predicted"/>
<name>A0A6N7XAI5_9ACTN</name>
<reference evidence="2 3" key="1">
    <citation type="submission" date="2019-08" db="EMBL/GenBank/DDBJ databases">
        <title>In-depth cultivation of the pig gut microbiome towards novel bacterial diversity and tailored functional studies.</title>
        <authorList>
            <person name="Wylensek D."/>
            <person name="Hitch T.C.A."/>
            <person name="Clavel T."/>
        </authorList>
    </citation>
    <scope>NUCLEOTIDE SEQUENCE [LARGE SCALE GENOMIC DNA]</scope>
    <source>
        <strain evidence="2 3">WB01_CNA04</strain>
    </source>
</reference>
<dbReference type="RefSeq" id="WP_154540654.1">
    <property type="nucleotide sequence ID" value="NZ_VUND01000002.1"/>
</dbReference>
<dbReference type="InterPro" id="IPR043768">
    <property type="entry name" value="DUF5714"/>
</dbReference>
<evidence type="ECO:0000313" key="2">
    <source>
        <dbReference type="EMBL" id="MST60257.1"/>
    </source>
</evidence>
<dbReference type="AlphaFoldDB" id="A0A6N7XAI5"/>
<dbReference type="EMBL" id="VUND01000002">
    <property type="protein sequence ID" value="MST60257.1"/>
    <property type="molecule type" value="Genomic_DNA"/>
</dbReference>
<gene>
    <name evidence="2" type="ORF">FYJ69_04930</name>
</gene>
<evidence type="ECO:0000259" key="1">
    <source>
        <dbReference type="Pfam" id="PF18978"/>
    </source>
</evidence>
<dbReference type="Proteomes" id="UP000434342">
    <property type="component" value="Unassembled WGS sequence"/>
</dbReference>
<feature type="domain" description="DUF5714" evidence="1">
    <location>
        <begin position="13"/>
        <end position="186"/>
    </location>
</feature>
<organism evidence="2 3">
    <name type="scientific">Parafannyhessea umbonata</name>
    <dbReference type="NCBI Taxonomy" id="604330"/>
    <lineage>
        <taxon>Bacteria</taxon>
        <taxon>Bacillati</taxon>
        <taxon>Actinomycetota</taxon>
        <taxon>Coriobacteriia</taxon>
        <taxon>Coriobacteriales</taxon>
        <taxon>Atopobiaceae</taxon>
        <taxon>Parafannyhessea</taxon>
    </lineage>
</organism>
<evidence type="ECO:0000313" key="3">
    <source>
        <dbReference type="Proteomes" id="UP000434342"/>
    </source>
</evidence>
<accession>A0A6N7XAI5</accession>
<sequence>MGELTLEERGNLIVRACLEQTGTSPYQVFRDVARQDFVRMHGPEHHVLDGAALLTAYRNAGGEVDLPAALAELMSRGLQMPGAMCGRWGVCGAVASVGAALSILEQTGPLTSDDSWGSHMGYTSRALGELSHIGGPRCCKRDAYVSLQTAVDYVRDRFGVSLQKDDISCGFYPHNAQCLGEKCPFFPATGSAAR</sequence>
<protein>
    <recommendedName>
        <fullName evidence="1">DUF5714 domain-containing protein</fullName>
    </recommendedName>
</protein>